<evidence type="ECO:0000256" key="2">
    <source>
        <dbReference type="ARBA" id="ARBA00037999"/>
    </source>
</evidence>
<dbReference type="EMBL" id="JAYFSO010000002">
    <property type="protein sequence ID" value="MEA5122813.1"/>
    <property type="molecule type" value="Genomic_DNA"/>
</dbReference>
<keyword evidence="1 4" id="KW-0663">Pyridoxal phosphate</keyword>
<evidence type="ECO:0000313" key="6">
    <source>
        <dbReference type="EMBL" id="MEA5122813.1"/>
    </source>
</evidence>
<keyword evidence="9" id="KW-1185">Reference proteome</keyword>
<reference evidence="6 9" key="2">
    <citation type="submission" date="2023-12" db="EMBL/GenBank/DDBJ databases">
        <title>Genome sequencing of Xanthomonas floridensis.</title>
        <authorList>
            <person name="Greer S."/>
            <person name="Harrison J."/>
            <person name="Grant M."/>
            <person name="Vicente J."/>
            <person name="Studholme D."/>
        </authorList>
    </citation>
    <scope>NUCLEOTIDE SEQUENCE [LARGE SCALE GENOMIC DNA]</scope>
    <source>
        <strain evidence="6 9">WHRI 8848</strain>
    </source>
</reference>
<dbReference type="Proteomes" id="UP000077659">
    <property type="component" value="Unassembled WGS sequence"/>
</dbReference>
<dbReference type="FunFam" id="3.40.640.10:FF:000037">
    <property type="entry name" value="dTDP-4-amino-4,6-dideoxygalactose transaminase"/>
    <property type="match status" value="1"/>
</dbReference>
<comment type="similarity">
    <text evidence="2 5">Belongs to the DegT/DnrJ/EryC1 family.</text>
</comment>
<evidence type="ECO:0000256" key="5">
    <source>
        <dbReference type="RuleBase" id="RU004508"/>
    </source>
</evidence>
<proteinExistence type="inferred from homology"/>
<dbReference type="InterPro" id="IPR015421">
    <property type="entry name" value="PyrdxlP-dep_Trfase_major"/>
</dbReference>
<dbReference type="GO" id="GO:0019180">
    <property type="term" value="F:dTDP-4-amino-4,6-dideoxygalactose transaminase activity"/>
    <property type="evidence" value="ECO:0007669"/>
    <property type="project" value="UniProtKB-EC"/>
</dbReference>
<organism evidence="7 8">
    <name type="scientific">Xanthomonas floridensis</name>
    <dbReference type="NCBI Taxonomy" id="1843580"/>
    <lineage>
        <taxon>Bacteria</taxon>
        <taxon>Pseudomonadati</taxon>
        <taxon>Pseudomonadota</taxon>
        <taxon>Gammaproteobacteria</taxon>
        <taxon>Lysobacterales</taxon>
        <taxon>Lysobacteraceae</taxon>
        <taxon>Xanthomonas</taxon>
    </lineage>
</organism>
<evidence type="ECO:0000313" key="9">
    <source>
        <dbReference type="Proteomes" id="UP001303614"/>
    </source>
</evidence>
<dbReference type="RefSeq" id="WP_064510337.1">
    <property type="nucleotide sequence ID" value="NZ_JAYFSN010000005.1"/>
</dbReference>
<keyword evidence="6" id="KW-0808">Transferase</keyword>
<dbReference type="PANTHER" id="PTHR30244:SF34">
    <property type="entry name" value="DTDP-4-AMINO-4,6-DIDEOXYGALACTOSE TRANSAMINASE"/>
    <property type="match status" value="1"/>
</dbReference>
<dbReference type="EC" id="2.6.1.59" evidence="6"/>
<name>A0A1A9M833_9XANT</name>
<feature type="active site" description="Proton acceptor" evidence="3">
    <location>
        <position position="181"/>
    </location>
</feature>
<dbReference type="NCBIfam" id="NF008687">
    <property type="entry name" value="PRK11706.1"/>
    <property type="match status" value="1"/>
</dbReference>
<protein>
    <submittedName>
        <fullName evidence="7">dTDP-4-amino-4,6-dideoxygalactose transaminase</fullName>
        <ecNumber evidence="6">2.6.1.59</ecNumber>
    </submittedName>
</protein>
<dbReference type="STRING" id="1843580.A7D17_05240"/>
<keyword evidence="6" id="KW-0032">Aminotransferase</keyword>
<evidence type="ECO:0000313" key="7">
    <source>
        <dbReference type="EMBL" id="OAG66398.1"/>
    </source>
</evidence>
<evidence type="ECO:0000256" key="3">
    <source>
        <dbReference type="PIRSR" id="PIRSR000390-1"/>
    </source>
</evidence>
<dbReference type="AlphaFoldDB" id="A0A1A9M833"/>
<reference evidence="7 8" key="1">
    <citation type="submission" date="2016-05" db="EMBL/GenBank/DDBJ databases">
        <title>Pathogenic, phenotypic and molecular characterisation of Xanthomonas nasturtii sp. nov. and Xanthomonas floridensis sp. nov., new species of Xanthomonas associated with watercress production in Florida.</title>
        <authorList>
            <person name="Vicente J.G."/>
            <person name="Rothwell S."/>
            <person name="Holub E.B."/>
            <person name="Studholme D.J."/>
        </authorList>
    </citation>
    <scope>NUCLEOTIDE SEQUENCE [LARGE SCALE GENOMIC DNA]</scope>
    <source>
        <strain evidence="7 8">WHRI 8848</strain>
    </source>
</reference>
<gene>
    <name evidence="6" type="primary">rffA</name>
    <name evidence="6" type="synonym">fcnA</name>
    <name evidence="6" type="synonym">wecE</name>
    <name evidence="7" type="ORF">A7D17_05240</name>
    <name evidence="6" type="ORF">VB146_02790</name>
</gene>
<accession>A0A1A9M833</accession>
<dbReference type="SUPFAM" id="SSF53383">
    <property type="entry name" value="PLP-dependent transferases"/>
    <property type="match status" value="1"/>
</dbReference>
<dbReference type="CDD" id="cd00616">
    <property type="entry name" value="AHBA_syn"/>
    <property type="match status" value="1"/>
</dbReference>
<dbReference type="InterPro" id="IPR000653">
    <property type="entry name" value="DegT/StrS_aminotransferase"/>
</dbReference>
<dbReference type="GO" id="GO:0030170">
    <property type="term" value="F:pyridoxal phosphate binding"/>
    <property type="evidence" value="ECO:0007669"/>
    <property type="project" value="TreeGrafter"/>
</dbReference>
<sequence>MIPFNKPYMTGRELSLIAQAHSNGHLSGDGPFTKCCHAWLEQNTGASRALLTHSCTSALEMAALLLDLEEGDEVIMPSYTFVSTANAFALRGAIPVFVDVRADTLNIDERLIEAAITPRTKAICVVHYAGVACEMDMIMEIAGRHNLAVVEDAAQAIMSTYKGRSLGTIGELGALSFHETKNIISGEGGALLCRDRTHAERAEIIREKGTNRSRFFRGQVDKYTWVDVGSSFLPGEITAAFLSAQMDAAEQITAHRLSIWDRYHAWAEAHERSGLVQRPTVPSHCTHNAHMYYLLLPSLEVRTRFIAEMKLRDVQTVFHYIPLHSSPAGLALGRRGSGMTVTDDISARLVRLPLWVGVGDDMDTILQHADAALQVAVA</sequence>
<dbReference type="NCBIfam" id="TIGR02379">
    <property type="entry name" value="ECA_wecE"/>
    <property type="match status" value="1"/>
</dbReference>
<dbReference type="InterPro" id="IPR015424">
    <property type="entry name" value="PyrdxlP-dep_Trfase"/>
</dbReference>
<feature type="modified residue" description="N6-(pyridoxal phosphate)lysine" evidence="4">
    <location>
        <position position="181"/>
    </location>
</feature>
<dbReference type="OrthoDB" id="9804264at2"/>
<dbReference type="Proteomes" id="UP001303614">
    <property type="component" value="Unassembled WGS sequence"/>
</dbReference>
<dbReference type="Pfam" id="PF01041">
    <property type="entry name" value="DegT_DnrJ_EryC1"/>
    <property type="match status" value="1"/>
</dbReference>
<comment type="caution">
    <text evidence="7">The sequence shown here is derived from an EMBL/GenBank/DDBJ whole genome shotgun (WGS) entry which is preliminary data.</text>
</comment>
<evidence type="ECO:0000313" key="8">
    <source>
        <dbReference type="Proteomes" id="UP000077659"/>
    </source>
</evidence>
<dbReference type="Gene3D" id="3.40.640.10">
    <property type="entry name" value="Type I PLP-dependent aspartate aminotransferase-like (Major domain)"/>
    <property type="match status" value="1"/>
</dbReference>
<evidence type="ECO:0000256" key="1">
    <source>
        <dbReference type="ARBA" id="ARBA00022898"/>
    </source>
</evidence>
<dbReference type="PIRSF" id="PIRSF000390">
    <property type="entry name" value="PLP_StrS"/>
    <property type="match status" value="1"/>
</dbReference>
<evidence type="ECO:0000256" key="4">
    <source>
        <dbReference type="PIRSR" id="PIRSR000390-2"/>
    </source>
</evidence>
<dbReference type="EMBL" id="LXNG01000034">
    <property type="protein sequence ID" value="OAG66398.1"/>
    <property type="molecule type" value="Genomic_DNA"/>
</dbReference>
<dbReference type="PANTHER" id="PTHR30244">
    <property type="entry name" value="TRANSAMINASE"/>
    <property type="match status" value="1"/>
</dbReference>
<dbReference type="GO" id="GO:0000271">
    <property type="term" value="P:polysaccharide biosynthetic process"/>
    <property type="evidence" value="ECO:0007669"/>
    <property type="project" value="TreeGrafter"/>
</dbReference>
<dbReference type="InterPro" id="IPR012749">
    <property type="entry name" value="WecE-like"/>
</dbReference>